<dbReference type="Pfam" id="PF26082">
    <property type="entry name" value="zf-C2H2_AcuF"/>
    <property type="match status" value="1"/>
</dbReference>
<evidence type="ECO:0000313" key="4">
    <source>
        <dbReference type="Proteomes" id="UP001203852"/>
    </source>
</evidence>
<dbReference type="SMART" id="SM00355">
    <property type="entry name" value="ZnF_C2H2"/>
    <property type="match status" value="3"/>
</dbReference>
<dbReference type="Proteomes" id="UP001203852">
    <property type="component" value="Unassembled WGS sequence"/>
</dbReference>
<feature type="compositionally biased region" description="Basic and acidic residues" evidence="1">
    <location>
        <begin position="523"/>
        <end position="543"/>
    </location>
</feature>
<dbReference type="InterPro" id="IPR058925">
    <property type="entry name" value="zf-C2H2_AcuF"/>
</dbReference>
<sequence>MVQPEQVVDTYLAQWPETDLSNRASVDCEHDSDTSEITHESGIVTALYRSCRTQLSRLSAVLASSSQRCRILLTEIRSKLVIFGGSLENGKLESCLNVNDEVKDDILLILYEIGTILAYDIFQHACKDLVAFRDDDTSTTLKDCLASVKAALTAESGSDTSEDESASEDDKRPNDSVNARTLERQCLRPLAKNVDLLMFLYPTLEQIFRDQHQPPRARLPRPIPKISVTGSALPYVHNVRDKFPKADKDLAERLGEANWQRHERLKAARTSGASEQPILAKAELPKSIFQPISEIRDSALGESLASSPARAPSVASHSSYLSSIEGGEKEHFRVPKMPAGADYHIAFSCPYCGERASMRNRIDWKMHVFADLQAYICTHPECSEGWATFPSRRKWFEHETTYHMTRNRFRCTQLNCTLVLEMEEEYLTHVRGSHAISFETSANKWSLLNAATISTVQPVESLRCPLCHISDWTTYRKYEKHLGKHQEEIALCALPPSAYDNDNDDDHDAGGHEGAYDSASSTSRKEVNDLEGHDGLGPDKRDAQMSNLSRRRSRLPTNKRIYAQSPSPLEPFKDLIFELYIGKRRPLEEVIVHMFDAFGVFQTVKQYKTKLSDWGFKHNLKTTDAAHILRLLNQAKTEGLPEVVMWAFQPKTREDIANFIRRQSTLNDEAHLLSKISDEDKTPHYIELAGIDVLSSPTNNIPDAEKATERQRARRKTNRA</sequence>
<evidence type="ECO:0000256" key="1">
    <source>
        <dbReference type="SAM" id="MobiDB-lite"/>
    </source>
</evidence>
<reference evidence="3" key="1">
    <citation type="journal article" date="2022" name="bioRxiv">
        <title>Deciphering the potential niche of two novel black yeast fungi from a biological soil crust based on their genomes, phenotypes, and melanin regulation.</title>
        <authorList>
            <consortium name="DOE Joint Genome Institute"/>
            <person name="Carr E.C."/>
            <person name="Barton Q."/>
            <person name="Grambo S."/>
            <person name="Sullivan M."/>
            <person name="Renfro C.M."/>
            <person name="Kuo A."/>
            <person name="Pangilinan J."/>
            <person name="Lipzen A."/>
            <person name="Keymanesh K."/>
            <person name="Savage E."/>
            <person name="Barry K."/>
            <person name="Grigoriev I.V."/>
            <person name="Riekhof W.R."/>
            <person name="Harris S.S."/>
        </authorList>
    </citation>
    <scope>NUCLEOTIDE SEQUENCE</scope>
    <source>
        <strain evidence="3">JF 03-4F</strain>
    </source>
</reference>
<comment type="caution">
    <text evidence="3">The sequence shown here is derived from an EMBL/GenBank/DDBJ whole genome shotgun (WGS) entry which is preliminary data.</text>
</comment>
<feature type="region of interest" description="Disordered" evidence="1">
    <location>
        <begin position="155"/>
        <end position="178"/>
    </location>
</feature>
<protein>
    <recommendedName>
        <fullName evidence="2">C2H2-type domain-containing protein</fullName>
    </recommendedName>
</protein>
<organism evidence="3 4">
    <name type="scientific">Exophiala viscosa</name>
    <dbReference type="NCBI Taxonomy" id="2486360"/>
    <lineage>
        <taxon>Eukaryota</taxon>
        <taxon>Fungi</taxon>
        <taxon>Dikarya</taxon>
        <taxon>Ascomycota</taxon>
        <taxon>Pezizomycotina</taxon>
        <taxon>Eurotiomycetes</taxon>
        <taxon>Chaetothyriomycetidae</taxon>
        <taxon>Chaetothyriales</taxon>
        <taxon>Herpotrichiellaceae</taxon>
        <taxon>Exophiala</taxon>
    </lineage>
</organism>
<dbReference type="InterPro" id="IPR013087">
    <property type="entry name" value="Znf_C2H2_type"/>
</dbReference>
<evidence type="ECO:0000259" key="2">
    <source>
        <dbReference type="PROSITE" id="PS00028"/>
    </source>
</evidence>
<dbReference type="Pfam" id="PF14420">
    <property type="entry name" value="Clr5"/>
    <property type="match status" value="1"/>
</dbReference>
<dbReference type="EMBL" id="MU404357">
    <property type="protein sequence ID" value="KAI1610697.1"/>
    <property type="molecule type" value="Genomic_DNA"/>
</dbReference>
<name>A0AAN6DT28_9EURO</name>
<feature type="region of interest" description="Disordered" evidence="1">
    <location>
        <begin position="697"/>
        <end position="720"/>
    </location>
</feature>
<dbReference type="AlphaFoldDB" id="A0AAN6DT28"/>
<proteinExistence type="predicted"/>
<dbReference type="InterPro" id="IPR025676">
    <property type="entry name" value="Clr5_dom"/>
</dbReference>
<dbReference type="PANTHER" id="PTHR35391">
    <property type="entry name" value="C2H2-TYPE DOMAIN-CONTAINING PROTEIN-RELATED"/>
    <property type="match status" value="1"/>
</dbReference>
<feature type="region of interest" description="Disordered" evidence="1">
    <location>
        <begin position="496"/>
        <end position="563"/>
    </location>
</feature>
<gene>
    <name evidence="3" type="ORF">EDD36DRAFT_301119</name>
</gene>
<feature type="domain" description="C2H2-type" evidence="2">
    <location>
        <begin position="411"/>
        <end position="434"/>
    </location>
</feature>
<dbReference type="PROSITE" id="PS00028">
    <property type="entry name" value="ZINC_FINGER_C2H2_1"/>
    <property type="match status" value="1"/>
</dbReference>
<dbReference type="PANTHER" id="PTHR35391:SF7">
    <property type="entry name" value="C2H2-TYPE DOMAIN-CONTAINING PROTEIN"/>
    <property type="match status" value="1"/>
</dbReference>
<accession>A0AAN6DT28</accession>
<evidence type="ECO:0000313" key="3">
    <source>
        <dbReference type="EMBL" id="KAI1610697.1"/>
    </source>
</evidence>
<keyword evidence="4" id="KW-1185">Reference proteome</keyword>